<dbReference type="PANTHER" id="PTHR33653">
    <property type="entry name" value="RIBONUCLEASE VAPC2"/>
    <property type="match status" value="1"/>
</dbReference>
<evidence type="ECO:0000256" key="1">
    <source>
        <dbReference type="ARBA" id="ARBA00001946"/>
    </source>
</evidence>
<evidence type="ECO:0000256" key="5">
    <source>
        <dbReference type="ARBA" id="ARBA00022801"/>
    </source>
</evidence>
<keyword evidence="8" id="KW-0800">Toxin</keyword>
<evidence type="ECO:0000256" key="7">
    <source>
        <dbReference type="ARBA" id="ARBA00038093"/>
    </source>
</evidence>
<sequence>MARLILDTGVLVEGVRGRLDLADLTDEDDVSIPAVVIAEYLTGVLLDKDHSRRAAQKAFLDDILSIAPVENYDPAIAEHHAELLAYVRQAGQARGAHDLIIAATARATGRILVTTDAAAEFGKLPDVETRLIAPGE</sequence>
<proteinExistence type="inferred from homology"/>
<dbReference type="SUPFAM" id="SSF88723">
    <property type="entry name" value="PIN domain-like"/>
    <property type="match status" value="1"/>
</dbReference>
<dbReference type="InterPro" id="IPR022907">
    <property type="entry name" value="VapC_family"/>
</dbReference>
<dbReference type="EMBL" id="JAGINW010000001">
    <property type="protein sequence ID" value="MBP2323751.1"/>
    <property type="molecule type" value="Genomic_DNA"/>
</dbReference>
<evidence type="ECO:0000256" key="6">
    <source>
        <dbReference type="ARBA" id="ARBA00022842"/>
    </source>
</evidence>
<comment type="caution">
    <text evidence="10">The sequence shown here is derived from an EMBL/GenBank/DDBJ whole genome shotgun (WGS) entry which is preliminary data.</text>
</comment>
<keyword evidence="4 8" id="KW-0479">Metal-binding</keyword>
<evidence type="ECO:0000313" key="11">
    <source>
        <dbReference type="Proteomes" id="UP001519332"/>
    </source>
</evidence>
<dbReference type="GO" id="GO:0004519">
    <property type="term" value="F:endonuclease activity"/>
    <property type="evidence" value="ECO:0007669"/>
    <property type="project" value="UniProtKB-KW"/>
</dbReference>
<protein>
    <recommendedName>
        <fullName evidence="8">Ribonuclease VapC</fullName>
        <shortName evidence="8">RNase VapC</shortName>
        <ecNumber evidence="8">3.1.-.-</ecNumber>
    </recommendedName>
    <alternativeName>
        <fullName evidence="8">Toxin VapC</fullName>
    </alternativeName>
</protein>
<keyword evidence="5 8" id="KW-0378">Hydrolase</keyword>
<dbReference type="GO" id="GO:0016787">
    <property type="term" value="F:hydrolase activity"/>
    <property type="evidence" value="ECO:0007669"/>
    <property type="project" value="UniProtKB-KW"/>
</dbReference>
<dbReference type="EC" id="3.1.-.-" evidence="8"/>
<comment type="cofactor">
    <cofactor evidence="1 8">
        <name>Mg(2+)</name>
        <dbReference type="ChEBI" id="CHEBI:18420"/>
    </cofactor>
</comment>
<evidence type="ECO:0000256" key="3">
    <source>
        <dbReference type="ARBA" id="ARBA00022722"/>
    </source>
</evidence>
<keyword evidence="3 8" id="KW-0540">Nuclease</keyword>
<organism evidence="10 11">
    <name type="scientific">Kibdelosporangium banguiense</name>
    <dbReference type="NCBI Taxonomy" id="1365924"/>
    <lineage>
        <taxon>Bacteria</taxon>
        <taxon>Bacillati</taxon>
        <taxon>Actinomycetota</taxon>
        <taxon>Actinomycetes</taxon>
        <taxon>Pseudonocardiales</taxon>
        <taxon>Pseudonocardiaceae</taxon>
        <taxon>Kibdelosporangium</taxon>
    </lineage>
</organism>
<comment type="function">
    <text evidence="8">Toxic component of a toxin-antitoxin (TA) system. An RNase.</text>
</comment>
<keyword evidence="2 8" id="KW-1277">Toxin-antitoxin system</keyword>
<dbReference type="InterPro" id="IPR002716">
    <property type="entry name" value="PIN_dom"/>
</dbReference>
<name>A0ABS4THD2_9PSEU</name>
<comment type="similarity">
    <text evidence="7 8">Belongs to the PINc/VapC protein family.</text>
</comment>
<evidence type="ECO:0000256" key="4">
    <source>
        <dbReference type="ARBA" id="ARBA00022723"/>
    </source>
</evidence>
<dbReference type="PANTHER" id="PTHR33653:SF1">
    <property type="entry name" value="RIBONUCLEASE VAPC2"/>
    <property type="match status" value="1"/>
</dbReference>
<keyword evidence="11" id="KW-1185">Reference proteome</keyword>
<accession>A0ABS4THD2</accession>
<dbReference type="InterPro" id="IPR029060">
    <property type="entry name" value="PIN-like_dom_sf"/>
</dbReference>
<dbReference type="HAMAP" id="MF_00265">
    <property type="entry name" value="VapC_Nob1"/>
    <property type="match status" value="1"/>
</dbReference>
<keyword evidence="6 8" id="KW-0460">Magnesium</keyword>
<feature type="domain" description="PIN" evidence="9">
    <location>
        <begin position="5"/>
        <end position="117"/>
    </location>
</feature>
<reference evidence="10 11" key="1">
    <citation type="submission" date="2021-03" db="EMBL/GenBank/DDBJ databases">
        <title>Sequencing the genomes of 1000 actinobacteria strains.</title>
        <authorList>
            <person name="Klenk H.-P."/>
        </authorList>
    </citation>
    <scope>NUCLEOTIDE SEQUENCE [LARGE SCALE GENOMIC DNA]</scope>
    <source>
        <strain evidence="10 11">DSM 46670</strain>
    </source>
</reference>
<dbReference type="Proteomes" id="UP001519332">
    <property type="component" value="Unassembled WGS sequence"/>
</dbReference>
<evidence type="ECO:0000256" key="8">
    <source>
        <dbReference type="HAMAP-Rule" id="MF_00265"/>
    </source>
</evidence>
<evidence type="ECO:0000259" key="9">
    <source>
        <dbReference type="Pfam" id="PF01850"/>
    </source>
</evidence>
<feature type="binding site" evidence="8">
    <location>
        <position position="98"/>
    </location>
    <ligand>
        <name>Mg(2+)</name>
        <dbReference type="ChEBI" id="CHEBI:18420"/>
    </ligand>
</feature>
<gene>
    <name evidence="8" type="primary">vapC</name>
    <name evidence="10" type="ORF">JOF56_004136</name>
</gene>
<dbReference type="Gene3D" id="3.40.50.1010">
    <property type="entry name" value="5'-nuclease"/>
    <property type="match status" value="1"/>
</dbReference>
<feature type="binding site" evidence="8">
    <location>
        <position position="7"/>
    </location>
    <ligand>
        <name>Mg(2+)</name>
        <dbReference type="ChEBI" id="CHEBI:18420"/>
    </ligand>
</feature>
<evidence type="ECO:0000256" key="2">
    <source>
        <dbReference type="ARBA" id="ARBA00022649"/>
    </source>
</evidence>
<keyword evidence="10" id="KW-0255">Endonuclease</keyword>
<dbReference type="RefSeq" id="WP_209640630.1">
    <property type="nucleotide sequence ID" value="NZ_JAGINW010000001.1"/>
</dbReference>
<dbReference type="Pfam" id="PF01850">
    <property type="entry name" value="PIN"/>
    <property type="match status" value="1"/>
</dbReference>
<evidence type="ECO:0000313" key="10">
    <source>
        <dbReference type="EMBL" id="MBP2323751.1"/>
    </source>
</evidence>
<dbReference type="InterPro" id="IPR050556">
    <property type="entry name" value="Type_II_TA_system_RNase"/>
</dbReference>